<dbReference type="SMART" id="SM00181">
    <property type="entry name" value="EGF"/>
    <property type="match status" value="2"/>
</dbReference>
<evidence type="ECO:0000256" key="5">
    <source>
        <dbReference type="ARBA" id="ARBA00023136"/>
    </source>
</evidence>
<dbReference type="PANTHER" id="PTHR15036">
    <property type="entry name" value="PIKACHURIN-LIKE PROTEIN"/>
    <property type="match status" value="1"/>
</dbReference>
<keyword evidence="2 7" id="KW-0245">EGF-like domain</keyword>
<evidence type="ECO:0000256" key="3">
    <source>
        <dbReference type="ARBA" id="ARBA00022692"/>
    </source>
</evidence>
<dbReference type="InterPro" id="IPR000742">
    <property type="entry name" value="EGF"/>
</dbReference>
<feature type="compositionally biased region" description="Pro residues" evidence="8">
    <location>
        <begin position="1388"/>
        <end position="1398"/>
    </location>
</feature>
<dbReference type="Pfam" id="PF02210">
    <property type="entry name" value="Laminin_G_2"/>
    <property type="match status" value="5"/>
</dbReference>
<keyword evidence="6" id="KW-1015">Disulfide bond</keyword>
<feature type="domain" description="Laminin G" evidence="10">
    <location>
        <begin position="442"/>
        <end position="635"/>
    </location>
</feature>
<dbReference type="GO" id="GO:0016020">
    <property type="term" value="C:membrane"/>
    <property type="evidence" value="ECO:0007669"/>
    <property type="project" value="UniProtKB-SubCell"/>
</dbReference>
<feature type="domain" description="EGF-like" evidence="11">
    <location>
        <begin position="1074"/>
        <end position="1111"/>
    </location>
</feature>
<feature type="compositionally biased region" description="Basic and acidic residues" evidence="8">
    <location>
        <begin position="1674"/>
        <end position="1686"/>
    </location>
</feature>
<keyword evidence="12" id="KW-1185">Reference proteome</keyword>
<dbReference type="Proteomes" id="UP000694843">
    <property type="component" value="Unplaced"/>
</dbReference>
<feature type="region of interest" description="Disordered" evidence="8">
    <location>
        <begin position="1660"/>
        <end position="1686"/>
    </location>
</feature>
<dbReference type="InterPro" id="IPR050372">
    <property type="entry name" value="Neurexin-related_CASP"/>
</dbReference>
<feature type="compositionally biased region" description="Low complexity" evidence="8">
    <location>
        <begin position="1329"/>
        <end position="1345"/>
    </location>
</feature>
<dbReference type="PROSITE" id="PS50026">
    <property type="entry name" value="EGF_3"/>
    <property type="match status" value="2"/>
</dbReference>
<evidence type="ECO:0000256" key="9">
    <source>
        <dbReference type="SAM" id="Phobius"/>
    </source>
</evidence>
<feature type="compositionally biased region" description="Polar residues" evidence="8">
    <location>
        <begin position="1548"/>
        <end position="1564"/>
    </location>
</feature>
<feature type="region of interest" description="Disordered" evidence="8">
    <location>
        <begin position="1327"/>
        <end position="1347"/>
    </location>
</feature>
<feature type="compositionally biased region" description="Polar residues" evidence="8">
    <location>
        <begin position="1510"/>
        <end position="1521"/>
    </location>
</feature>
<evidence type="ECO:0000256" key="6">
    <source>
        <dbReference type="ARBA" id="ARBA00023157"/>
    </source>
</evidence>
<dbReference type="InterPro" id="IPR013320">
    <property type="entry name" value="ConA-like_dom_sf"/>
</dbReference>
<dbReference type="KEGG" id="hazt:108680373"/>
<dbReference type="Pfam" id="PF00008">
    <property type="entry name" value="EGF"/>
    <property type="match status" value="1"/>
</dbReference>
<feature type="domain" description="Laminin G" evidence="10">
    <location>
        <begin position="894"/>
        <end position="1071"/>
    </location>
</feature>
<dbReference type="SUPFAM" id="SSF49899">
    <property type="entry name" value="Concanavalin A-like lectins/glucanases"/>
    <property type="match status" value="5"/>
</dbReference>
<comment type="subcellular location">
    <subcellularLocation>
        <location evidence="1">Membrane</location>
    </subcellularLocation>
</comment>
<feature type="compositionally biased region" description="Polar residues" evidence="8">
    <location>
        <begin position="1471"/>
        <end position="1480"/>
    </location>
</feature>
<dbReference type="SMART" id="SM00282">
    <property type="entry name" value="LamG"/>
    <property type="match status" value="5"/>
</dbReference>
<dbReference type="CDD" id="cd00054">
    <property type="entry name" value="EGF_CA"/>
    <property type="match status" value="2"/>
</dbReference>
<keyword evidence="3 9" id="KW-0812">Transmembrane</keyword>
<dbReference type="GeneID" id="108680373"/>
<evidence type="ECO:0000256" key="7">
    <source>
        <dbReference type="PROSITE-ProRule" id="PRU00076"/>
    </source>
</evidence>
<evidence type="ECO:0000256" key="1">
    <source>
        <dbReference type="ARBA" id="ARBA00004370"/>
    </source>
</evidence>
<feature type="transmembrane region" description="Helical" evidence="9">
    <location>
        <begin position="1615"/>
        <end position="1635"/>
    </location>
</feature>
<reference evidence="13" key="1">
    <citation type="submission" date="2025-08" db="UniProtKB">
        <authorList>
            <consortium name="RefSeq"/>
        </authorList>
    </citation>
    <scope>IDENTIFICATION</scope>
    <source>
        <tissue evidence="13">Whole organism</tissue>
    </source>
</reference>
<feature type="region of interest" description="Disordered" evidence="8">
    <location>
        <begin position="1388"/>
        <end position="1412"/>
    </location>
</feature>
<feature type="domain" description="Laminin G" evidence="10">
    <location>
        <begin position="680"/>
        <end position="883"/>
    </location>
</feature>
<dbReference type="PANTHER" id="PTHR15036:SF89">
    <property type="entry name" value="NEUREXIN 1, ISOFORM F"/>
    <property type="match status" value="1"/>
</dbReference>
<sequence length="1692" mass="183906">MQPPIQPASSGRVTADRRLLRSATRDGRCVYITPPLPSLLFPSPSLPLTFSSPHLPSPHFPFLLFPSPSLPLTFSSPHLPSPHFPFLLFPSPSLPLTSPPLTFPPLSSPHLLPILLSPLPILSPHFLSHLLSPLAPPSHPFTAYSTSFLPTCHQPATTHHIHHVASTPPTSLYNFPLLPSPLPLLSPSPSHLYRSDSGRGILEALGAAVLDPSTERISATSAAEGKKVFRTGTEVTLRGREYIGWETEAGRAELLAAHADKLILSFKTRFPAGLLFFTGDGKDYVNVALREGAVHVTLDMGGDPIEVIIGPDKTRFDDNRWHVLRLERRVKEINSHTSFCSLSVSVDGMYDQRRTTAGPFNQLASSRLYVGGSNHPALLPGAKTKANFIGCLKNVVYQCDGVVLRLLQMARQQHQLLRVSGHVKYQCQEVAAAEALSFTSSESLLDGPGDGVVNFLQPSATLILPPWTALNQGTLAFKFRTSEPDGLLMYNPGTVTAKGDFFALEMMDGQVYFHLNLGSGAHKVKVTIRRVDDARWHEISYSRDGREGVVAVDEIVQDFTMPGDSNQLDLGGNLYVGGIGSAETMDGVRVPPELWMGRLKKGYVGCMRDLVLNGHAIDLASYAKKQDSGSILQMCHNDGGSCESDPCLHGGSCTQGWGRFVCDCTNTAFVGPTCGRNAATLNFNGSQGLYITKPREDASQAEQITLRFSTTHASGLLLRTWSPASSASPASPTSSLMDDTIEMALIGGQIRTTLKIGGRVKEVHVGHNLNDGRWHRLRYFRRASALTVQLDTEHPVTRHIISNRDVIRYQNIYVGHVPNSTMDWLMSSMTSSNVVSLEDTRPGGPLHSSVAPFVGDMQSLMINGLEVFEQARSGHMPDIQVTAKFGTVRPTVHHPVSFKTTTAFVALPQLRSYAFMDIYFQFKTIQASGIIMYNAGKGHDFLAIELVNGHIHLVFNLGSGPIQLRDSSKTALNDNQWHSVTVGRPSAHRHTLMVDDDTAIVTSTGSNRYIDLQGYLYLGGVPPEMYPSLPRHVVSGRGYQGCLASMELQGDAPDPAGRDVPVRSSNVRTGCDGPSSQCRADACSNGGVCVQQWNSYSCNCDMTSYTGPTCSDESTAYEFGQGTGVVTFEYPEGQYQDKHKDLLALGFMTKQTDDATLLRLDSANSNDYVELEVVDGKVVMVYNMGTEDHPIAEPVAQVNDGLYHVVKFVRTGANATLQVDDYDVLSKNPKDELTPLDLRLLTKLRTRYFYGHQLSVFNGQSSLMLGGHRSKREAVIKKPFQGILAGVVANGERPLDLAAERDPRVKVEGDVHLLLSLPQRIERAPASRAGAGHMQQMPAGGAQQGDNDDLVYSGAGSDCDIDDEDQCVPVFETGSGDDLITPVYIPPTRPTTPKPPPAIHTSGGRIVQGRTGADGRMCDDEEDCYIGSGSGEFNTDEGNLIEGERVGFQPSATSPPMLIPDVIHSEEHESSSATDTTSNNREGDTDHTDVSGTGGSDGIDSSRIVDGTGSVDTSDQRSNIRTGVRGGSGAQTYNRSPASTEHPFDGSGNESNENSHPEWSNPPSTDFHEHYPDYGFPDVDLNLNEYEAVGVDEPKIEVPDNIQGVPNETTKQVPLIISIVAGILIVIIIVILIILKCNSKSREISKIEEAKTYSSLTQGPTMIVNGQNNGTTKAGDRRPVKKERKDVKEWYV</sequence>
<gene>
    <name evidence="13" type="primary">LOC108680373</name>
</gene>
<evidence type="ECO:0000256" key="8">
    <source>
        <dbReference type="SAM" id="MobiDB-lite"/>
    </source>
</evidence>
<evidence type="ECO:0000256" key="4">
    <source>
        <dbReference type="ARBA" id="ARBA00022989"/>
    </source>
</evidence>
<dbReference type="Gene3D" id="2.10.25.10">
    <property type="entry name" value="Laminin"/>
    <property type="match status" value="2"/>
</dbReference>
<evidence type="ECO:0000256" key="2">
    <source>
        <dbReference type="ARBA" id="ARBA00022536"/>
    </source>
</evidence>
<feature type="compositionally biased region" description="Polar residues" evidence="8">
    <location>
        <begin position="1660"/>
        <end position="1672"/>
    </location>
</feature>
<name>A0A979FPI3_HYAAZ</name>
<dbReference type="OrthoDB" id="6275838at2759"/>
<feature type="region of interest" description="Disordered" evidence="8">
    <location>
        <begin position="1466"/>
        <end position="1573"/>
    </location>
</feature>
<keyword evidence="5 9" id="KW-0472">Membrane</keyword>
<dbReference type="RefSeq" id="XP_047738095.1">
    <property type="nucleotide sequence ID" value="XM_047882139.1"/>
</dbReference>
<keyword evidence="4 9" id="KW-1133">Transmembrane helix</keyword>
<comment type="caution">
    <text evidence="7">Lacks conserved residue(s) required for the propagation of feature annotation.</text>
</comment>
<protein>
    <submittedName>
        <fullName evidence="13">Neurexin-1</fullName>
    </submittedName>
</protein>
<dbReference type="PROSITE" id="PS50025">
    <property type="entry name" value="LAM_G_DOMAIN"/>
    <property type="match status" value="5"/>
</dbReference>
<proteinExistence type="predicted"/>
<accession>A0A979FPI3</accession>
<dbReference type="Gene3D" id="2.60.120.200">
    <property type="match status" value="5"/>
</dbReference>
<evidence type="ECO:0000313" key="12">
    <source>
        <dbReference type="Proteomes" id="UP000694843"/>
    </source>
</evidence>
<organism evidence="12 13">
    <name type="scientific">Hyalella azteca</name>
    <name type="common">Amphipod</name>
    <dbReference type="NCBI Taxonomy" id="294128"/>
    <lineage>
        <taxon>Eukaryota</taxon>
        <taxon>Metazoa</taxon>
        <taxon>Ecdysozoa</taxon>
        <taxon>Arthropoda</taxon>
        <taxon>Crustacea</taxon>
        <taxon>Multicrustacea</taxon>
        <taxon>Malacostraca</taxon>
        <taxon>Eumalacostraca</taxon>
        <taxon>Peracarida</taxon>
        <taxon>Amphipoda</taxon>
        <taxon>Senticaudata</taxon>
        <taxon>Talitrida</taxon>
        <taxon>Talitroidea</taxon>
        <taxon>Hyalellidae</taxon>
        <taxon>Hyalella</taxon>
    </lineage>
</organism>
<dbReference type="CDD" id="cd00110">
    <property type="entry name" value="LamG"/>
    <property type="match status" value="5"/>
</dbReference>
<dbReference type="InterPro" id="IPR001791">
    <property type="entry name" value="Laminin_G"/>
</dbReference>
<dbReference type="OMA" id="WAREENV"/>
<dbReference type="FunFam" id="2.10.25.10:FF:000015">
    <property type="entry name" value="neurexin-1 isoform X1"/>
    <property type="match status" value="1"/>
</dbReference>
<feature type="compositionally biased region" description="Polar residues" evidence="8">
    <location>
        <begin position="1530"/>
        <end position="1539"/>
    </location>
</feature>
<feature type="domain" description="Laminin G" evidence="10">
    <location>
        <begin position="232"/>
        <end position="427"/>
    </location>
</feature>
<feature type="domain" description="EGF-like" evidence="11">
    <location>
        <begin position="638"/>
        <end position="675"/>
    </location>
</feature>
<evidence type="ECO:0000313" key="13">
    <source>
        <dbReference type="RefSeq" id="XP_047738095.1"/>
    </source>
</evidence>
<evidence type="ECO:0000259" key="11">
    <source>
        <dbReference type="PROSITE" id="PS50026"/>
    </source>
</evidence>
<feature type="domain" description="Laminin G" evidence="10">
    <location>
        <begin position="1115"/>
        <end position="1311"/>
    </location>
</feature>
<evidence type="ECO:0000259" key="10">
    <source>
        <dbReference type="PROSITE" id="PS50025"/>
    </source>
</evidence>
<feature type="compositionally biased region" description="Low complexity" evidence="8">
    <location>
        <begin position="1498"/>
        <end position="1507"/>
    </location>
</feature>